<dbReference type="Proteomes" id="UP000828251">
    <property type="component" value="Unassembled WGS sequence"/>
</dbReference>
<evidence type="ECO:0000313" key="3">
    <source>
        <dbReference type="Proteomes" id="UP000828251"/>
    </source>
</evidence>
<reference evidence="2 3" key="1">
    <citation type="journal article" date="2021" name="Plant Biotechnol. J.">
        <title>Multi-omics assisted identification of the key and species-specific regulatory components of drought-tolerant mechanisms in Gossypium stocksii.</title>
        <authorList>
            <person name="Yu D."/>
            <person name="Ke L."/>
            <person name="Zhang D."/>
            <person name="Wu Y."/>
            <person name="Sun Y."/>
            <person name="Mei J."/>
            <person name="Sun J."/>
            <person name="Sun Y."/>
        </authorList>
    </citation>
    <scope>NUCLEOTIDE SEQUENCE [LARGE SCALE GENOMIC DNA]</scope>
    <source>
        <strain evidence="3">cv. E1</strain>
        <tissue evidence="2">Leaf</tissue>
    </source>
</reference>
<sequence>MSCSKVTSLPPTLRYIHALLAHTLIGRRESTKVISNTNAYFRWSMATGHIFNLAYFIALTFRHQTEGGK</sequence>
<name>A0A9D3ZT40_9ROSI</name>
<dbReference type="AlphaFoldDB" id="A0A9D3ZT40"/>
<keyword evidence="1" id="KW-0472">Membrane</keyword>
<keyword evidence="1" id="KW-1133">Transmembrane helix</keyword>
<accession>A0A9D3ZT40</accession>
<organism evidence="2 3">
    <name type="scientific">Gossypium stocksii</name>
    <dbReference type="NCBI Taxonomy" id="47602"/>
    <lineage>
        <taxon>Eukaryota</taxon>
        <taxon>Viridiplantae</taxon>
        <taxon>Streptophyta</taxon>
        <taxon>Embryophyta</taxon>
        <taxon>Tracheophyta</taxon>
        <taxon>Spermatophyta</taxon>
        <taxon>Magnoliopsida</taxon>
        <taxon>eudicotyledons</taxon>
        <taxon>Gunneridae</taxon>
        <taxon>Pentapetalae</taxon>
        <taxon>rosids</taxon>
        <taxon>malvids</taxon>
        <taxon>Malvales</taxon>
        <taxon>Malvaceae</taxon>
        <taxon>Malvoideae</taxon>
        <taxon>Gossypium</taxon>
    </lineage>
</organism>
<keyword evidence="3" id="KW-1185">Reference proteome</keyword>
<dbReference type="OrthoDB" id="10406107at2759"/>
<keyword evidence="1" id="KW-0812">Transmembrane</keyword>
<evidence type="ECO:0000313" key="2">
    <source>
        <dbReference type="EMBL" id="KAH1064000.1"/>
    </source>
</evidence>
<gene>
    <name evidence="2" type="ORF">J1N35_028987</name>
</gene>
<dbReference type="EMBL" id="JAIQCV010000009">
    <property type="protein sequence ID" value="KAH1064000.1"/>
    <property type="molecule type" value="Genomic_DNA"/>
</dbReference>
<proteinExistence type="predicted"/>
<comment type="caution">
    <text evidence="2">The sequence shown here is derived from an EMBL/GenBank/DDBJ whole genome shotgun (WGS) entry which is preliminary data.</text>
</comment>
<evidence type="ECO:0000256" key="1">
    <source>
        <dbReference type="SAM" id="Phobius"/>
    </source>
</evidence>
<protein>
    <submittedName>
        <fullName evidence="2">Uncharacterized protein</fullName>
    </submittedName>
</protein>
<feature type="transmembrane region" description="Helical" evidence="1">
    <location>
        <begin position="40"/>
        <end position="61"/>
    </location>
</feature>